<feature type="repeat" description="TPR" evidence="3">
    <location>
        <begin position="962"/>
        <end position="995"/>
    </location>
</feature>
<name>A0A927A1L8_9NOST</name>
<accession>A0A927A1L8</accession>
<dbReference type="Proteomes" id="UP000662185">
    <property type="component" value="Unassembled WGS sequence"/>
</dbReference>
<protein>
    <submittedName>
        <fullName evidence="7">Tetratricopeptide repeat protein</fullName>
    </submittedName>
</protein>
<dbReference type="PRINTS" id="PR00364">
    <property type="entry name" value="DISEASERSIST"/>
</dbReference>
<feature type="repeat" description="TPR" evidence="3">
    <location>
        <begin position="1042"/>
        <end position="1075"/>
    </location>
</feature>
<reference evidence="8" key="1">
    <citation type="journal article" date="2020" name="ISME J.">
        <title>Comparative genomics reveals insights into cyanobacterial evolution and habitat adaptation.</title>
        <authorList>
            <person name="Chen M.Y."/>
            <person name="Teng W.K."/>
            <person name="Zhao L."/>
            <person name="Hu C.X."/>
            <person name="Zhou Y.K."/>
            <person name="Han B.P."/>
            <person name="Song L.R."/>
            <person name="Shu W.S."/>
        </authorList>
    </citation>
    <scope>NUCLEOTIDE SEQUENCE [LARGE SCALE GENOMIC DNA]</scope>
    <source>
        <strain evidence="8">FACHB-251</strain>
    </source>
</reference>
<dbReference type="Gene3D" id="3.40.50.300">
    <property type="entry name" value="P-loop containing nucleotide triphosphate hydrolases"/>
    <property type="match status" value="1"/>
</dbReference>
<feature type="repeat" description="TPR" evidence="3">
    <location>
        <begin position="1289"/>
        <end position="1322"/>
    </location>
</feature>
<evidence type="ECO:0000256" key="5">
    <source>
        <dbReference type="SAM" id="MobiDB-lite"/>
    </source>
</evidence>
<keyword evidence="8" id="KW-1185">Reference proteome</keyword>
<comment type="caution">
    <text evidence="7">The sequence shown here is derived from an EMBL/GenBank/DDBJ whole genome shotgun (WGS) entry which is preliminary data.</text>
</comment>
<dbReference type="RefSeq" id="WP_190561147.1">
    <property type="nucleotide sequence ID" value="NZ_JACJQU010000007.1"/>
</dbReference>
<proteinExistence type="predicted"/>
<dbReference type="InterPro" id="IPR024983">
    <property type="entry name" value="CHAT_dom"/>
</dbReference>
<feature type="repeat" description="TPR" evidence="3">
    <location>
        <begin position="1002"/>
        <end position="1035"/>
    </location>
</feature>
<feature type="repeat" description="TPR" evidence="3">
    <location>
        <begin position="1082"/>
        <end position="1115"/>
    </location>
</feature>
<keyword evidence="4" id="KW-0175">Coiled coil</keyword>
<feature type="region of interest" description="Disordered" evidence="5">
    <location>
        <begin position="302"/>
        <end position="337"/>
    </location>
</feature>
<feature type="repeat" description="TPR" evidence="3">
    <location>
        <begin position="1122"/>
        <end position="1155"/>
    </location>
</feature>
<dbReference type="Pfam" id="PF12770">
    <property type="entry name" value="CHAT"/>
    <property type="match status" value="1"/>
</dbReference>
<evidence type="ECO:0000259" key="6">
    <source>
        <dbReference type="Pfam" id="PF12770"/>
    </source>
</evidence>
<evidence type="ECO:0000256" key="1">
    <source>
        <dbReference type="ARBA" id="ARBA00022737"/>
    </source>
</evidence>
<evidence type="ECO:0000256" key="3">
    <source>
        <dbReference type="PROSITE-ProRule" id="PRU00339"/>
    </source>
</evidence>
<feature type="domain" description="CHAT" evidence="6">
    <location>
        <begin position="72"/>
        <end position="402"/>
    </location>
</feature>
<dbReference type="SUPFAM" id="SSF52540">
    <property type="entry name" value="P-loop containing nucleoside triphosphate hydrolases"/>
    <property type="match status" value="1"/>
</dbReference>
<evidence type="ECO:0000313" key="7">
    <source>
        <dbReference type="EMBL" id="MBD2294593.1"/>
    </source>
</evidence>
<dbReference type="PANTHER" id="PTHR45641">
    <property type="entry name" value="TETRATRICOPEPTIDE REPEAT PROTEIN (AFU_ORTHOLOGUE AFUA_6G03870)"/>
    <property type="match status" value="1"/>
</dbReference>
<evidence type="ECO:0000256" key="4">
    <source>
        <dbReference type="SAM" id="Coils"/>
    </source>
</evidence>
<dbReference type="Pfam" id="PF13374">
    <property type="entry name" value="TPR_10"/>
    <property type="match status" value="1"/>
</dbReference>
<dbReference type="InterPro" id="IPR019734">
    <property type="entry name" value="TPR_rpt"/>
</dbReference>
<evidence type="ECO:0000313" key="8">
    <source>
        <dbReference type="Proteomes" id="UP000662185"/>
    </source>
</evidence>
<feature type="coiled-coil region" evidence="4">
    <location>
        <begin position="1338"/>
        <end position="1365"/>
    </location>
</feature>
<keyword evidence="2 3" id="KW-0802">TPR repeat</keyword>
<dbReference type="EMBL" id="JACJQU010000007">
    <property type="protein sequence ID" value="MBD2294593.1"/>
    <property type="molecule type" value="Genomic_DNA"/>
</dbReference>
<dbReference type="InterPro" id="IPR027417">
    <property type="entry name" value="P-loop_NTPase"/>
</dbReference>
<dbReference type="SUPFAM" id="SSF48452">
    <property type="entry name" value="TPR-like"/>
    <property type="match status" value="2"/>
</dbReference>
<dbReference type="SMART" id="SM00028">
    <property type="entry name" value="TPR"/>
    <property type="match status" value="11"/>
</dbReference>
<dbReference type="PROSITE" id="PS50005">
    <property type="entry name" value="TPR"/>
    <property type="match status" value="6"/>
</dbReference>
<evidence type="ECO:0000256" key="2">
    <source>
        <dbReference type="ARBA" id="ARBA00022803"/>
    </source>
</evidence>
<sequence length="1380" mass="159298">MPVITIREQQQTATGFAASISFGDGEYDIIISDPFTPQEEQELEWYFEEWLVYPIVDTVKAERAKNSVKTYGEKLFDQVFQDRKAYSKYQQLKNNLSQVQIEIVSKTPEFQGLHWEALQDPDFPRPLAVDCVMLRKSVNSALGSVNLPTSPVINLLVVVARPDEEKDVGYRTISRPMLELIENGQLRVKVELLRPGTYQALSQHLEDKANFYHIIHLDMHGALLTHEQVQQPSAVNRYLFKGRYGRDDLQPFDGVKAFLAFEGESQGKVDLVEASELAALLTGKGIPVCILNACQSGKQVKTPLPNPLLEGEGTGNNSALAGEDELPSSTRGGVGGEVRETSLGSRLMSAGMQMVVAMGYSVTVTAAKLMMEHLYKHLFADKPITEAIRLSRRELFNNKERKAYFNKLIKLEDWLLPVVYYNQSVNFNLRAFTSEEEEKYFETVGSQYRFSLPTYGFFGRDLEILKIEKALLKHNVLLLQGMGGTGKTTLLNYLREWWQKTNFVKNAFYFGYDEKAWTLEQILFFIGQQIYEKYEFARSQVMIQRAQIEKLVAKLRAENYAVIFDNLESVTGQQLAIQNTLPETERNQIRDFIGRLVGGQALVVLGSRSREEWLQQQTFKFNVYELQGLDQEARTELAEKILEINLPPHKIEKIRQDGDFRKLMKLLAGYPLAMEVVLANLQKQTPQEILQGLQAADINLDVASEDKTKSILKCVEYSHSNLSPEAQKLLICLAPFSGFIHRTGIPNYINELQKLEPFQDYQFDKFDDAIQEAISWGLLSPMDKDSPLLTIQPVFPYFLKTKLATVDTATREALQEGFKNHYLELADSYYQLMKSKDAQERQLGIFFCKLEYENLYNGLQICLERQENISIYFCLYEYFELISDNPSNLKLAAIVCQRLDNYSTAFIKSELGYQIAFAIDRLGNCQRTAQQYKKSQKSYEKTLQIYDALESGEERQKQLWKASTYHQLGRVAQEMREYAQARDYYELALSIKIEFGDRYSQARTYHHLGMVAQEMREYAQARDFYQLALAIKIEFGDRYSQASTYHQLGRVAEEMREYAQARDFYQLALAIKIKFGDRYSQANTYHNLGYVAQEMREYAQARDFYQLALAIYIEFGDRYSQANTYHQLGTLAQEMREYAQARDFYQQALAIKIEFGDRFSQASTYHNLGGLAQEMREYAQAQDFYQLALAIYIEFGDYYSQGLIYHNLGYVAQEMREYAQAQDFYQLALAIYIEFGDYYSQGLIYHNLGYVAQEMREYAQARDFYQQALAIFIEYGDAYGVPSLHFSQARTFHNLGYVAQELREYAQAQDFYQQALAIKIEFGDRYSQASTYHCLGTLADAQENYAEARVNLQKALEIYVEYKEEYWGNIAREILERLPE</sequence>
<organism evidence="7 8">
    <name type="scientific">Anabaena sphaerica FACHB-251</name>
    <dbReference type="NCBI Taxonomy" id="2692883"/>
    <lineage>
        <taxon>Bacteria</taxon>
        <taxon>Bacillati</taxon>
        <taxon>Cyanobacteriota</taxon>
        <taxon>Cyanophyceae</taxon>
        <taxon>Nostocales</taxon>
        <taxon>Nostocaceae</taxon>
        <taxon>Anabaena</taxon>
    </lineage>
</organism>
<dbReference type="PANTHER" id="PTHR45641:SF19">
    <property type="entry name" value="NEPHROCYSTIN-3"/>
    <property type="match status" value="1"/>
</dbReference>
<dbReference type="InterPro" id="IPR011990">
    <property type="entry name" value="TPR-like_helical_dom_sf"/>
</dbReference>
<keyword evidence="1" id="KW-0677">Repeat</keyword>
<dbReference type="Pfam" id="PF13424">
    <property type="entry name" value="TPR_12"/>
    <property type="match status" value="5"/>
</dbReference>
<dbReference type="Gene3D" id="1.25.40.10">
    <property type="entry name" value="Tetratricopeptide repeat domain"/>
    <property type="match status" value="3"/>
</dbReference>
<gene>
    <name evidence="7" type="ORF">H6G06_14170</name>
</gene>